<evidence type="ECO:0000313" key="3">
    <source>
        <dbReference type="Proteomes" id="UP000037122"/>
    </source>
</evidence>
<accession>A0A0L0P3I8</accession>
<reference evidence="3" key="1">
    <citation type="journal article" date="2015" name="BMC Genomics">
        <title>Draft genome of a commonly misdiagnosed multidrug resistant pathogen Candida auris.</title>
        <authorList>
            <person name="Chatterjee S."/>
            <person name="Alampalli S.V."/>
            <person name="Nageshan R.K."/>
            <person name="Chettiar S.T."/>
            <person name="Joshi S."/>
            <person name="Tatu U.S."/>
        </authorList>
    </citation>
    <scope>NUCLEOTIDE SEQUENCE [LARGE SCALE GENOMIC DNA]</scope>
    <source>
        <strain evidence="3">6684</strain>
    </source>
</reference>
<keyword evidence="1" id="KW-0472">Membrane</keyword>
<keyword evidence="1" id="KW-1133">Transmembrane helix</keyword>
<dbReference type="VEuPathDB" id="FungiDB:QG37_01748"/>
<sequence>MQQEGKEGGLKNKWITIHKKVSFLPFTATVPYFFGVFLLNNVCPWAVGT</sequence>
<protein>
    <submittedName>
        <fullName evidence="2">Uncharacterized protein</fullName>
    </submittedName>
</protein>
<name>A0A0L0P3I8_CANAR</name>
<evidence type="ECO:0000313" key="2">
    <source>
        <dbReference type="EMBL" id="KNE00879.1"/>
    </source>
</evidence>
<organism evidence="2 3">
    <name type="scientific">Candidozyma auris</name>
    <name type="common">Yeast</name>
    <name type="synonym">Candida auris</name>
    <dbReference type="NCBI Taxonomy" id="498019"/>
    <lineage>
        <taxon>Eukaryota</taxon>
        <taxon>Fungi</taxon>
        <taxon>Dikarya</taxon>
        <taxon>Ascomycota</taxon>
        <taxon>Saccharomycotina</taxon>
        <taxon>Pichiomycetes</taxon>
        <taxon>Metschnikowiaceae</taxon>
        <taxon>Candidozyma</taxon>
    </lineage>
</organism>
<dbReference type="EMBL" id="LGST01000016">
    <property type="protein sequence ID" value="KNE00879.1"/>
    <property type="molecule type" value="Genomic_DNA"/>
</dbReference>
<feature type="transmembrane region" description="Helical" evidence="1">
    <location>
        <begin position="21"/>
        <end position="39"/>
    </location>
</feature>
<keyword evidence="1" id="KW-0812">Transmembrane</keyword>
<comment type="caution">
    <text evidence="2">The sequence shown here is derived from an EMBL/GenBank/DDBJ whole genome shotgun (WGS) entry which is preliminary data.</text>
</comment>
<evidence type="ECO:0000256" key="1">
    <source>
        <dbReference type="SAM" id="Phobius"/>
    </source>
</evidence>
<proteinExistence type="predicted"/>
<dbReference type="AlphaFoldDB" id="A0A0L0P3I8"/>
<dbReference type="Proteomes" id="UP000037122">
    <property type="component" value="Unassembled WGS sequence"/>
</dbReference>
<gene>
    <name evidence="2" type="ORF">QG37_01748</name>
</gene>